<dbReference type="GO" id="GO:0005509">
    <property type="term" value="F:calcium ion binding"/>
    <property type="evidence" value="ECO:0007669"/>
    <property type="project" value="InterPro"/>
</dbReference>
<accession>A0A803KMT5</accession>
<dbReference type="SUPFAM" id="SSF56112">
    <property type="entry name" value="Protein kinase-like (PK-like)"/>
    <property type="match status" value="1"/>
</dbReference>
<evidence type="ECO:0000256" key="8">
    <source>
        <dbReference type="ARBA" id="ARBA00022737"/>
    </source>
</evidence>
<dbReference type="InterPro" id="IPR000152">
    <property type="entry name" value="EGF-type_Asp/Asn_hydroxyl_site"/>
</dbReference>
<dbReference type="GO" id="GO:0007166">
    <property type="term" value="P:cell surface receptor signaling pathway"/>
    <property type="evidence" value="ECO:0007669"/>
    <property type="project" value="InterPro"/>
</dbReference>
<evidence type="ECO:0000256" key="16">
    <source>
        <dbReference type="ARBA" id="ARBA00047558"/>
    </source>
</evidence>
<evidence type="ECO:0000256" key="3">
    <source>
        <dbReference type="ARBA" id="ARBA00022536"/>
    </source>
</evidence>
<dbReference type="InterPro" id="IPR045274">
    <property type="entry name" value="WAK-like"/>
</dbReference>
<evidence type="ECO:0000256" key="2">
    <source>
        <dbReference type="ARBA" id="ARBA00022527"/>
    </source>
</evidence>
<keyword evidence="12 20" id="KW-1133">Transmembrane helix</keyword>
<evidence type="ECO:0000256" key="9">
    <source>
        <dbReference type="ARBA" id="ARBA00022741"/>
    </source>
</evidence>
<dbReference type="SMART" id="SM00220">
    <property type="entry name" value="S_TKc"/>
    <property type="match status" value="1"/>
</dbReference>
<feature type="transmembrane region" description="Helical" evidence="20">
    <location>
        <begin position="403"/>
        <end position="424"/>
    </location>
</feature>
<evidence type="ECO:0000259" key="22">
    <source>
        <dbReference type="PROSITE" id="PS50026"/>
    </source>
</evidence>
<evidence type="ECO:0000256" key="17">
    <source>
        <dbReference type="ARBA" id="ARBA00047951"/>
    </source>
</evidence>
<dbReference type="FunFam" id="3.30.200.20:FF:000043">
    <property type="entry name" value="Wall-associated receptor kinase 2"/>
    <property type="match status" value="1"/>
</dbReference>
<dbReference type="PROSITE" id="PS50011">
    <property type="entry name" value="PROTEIN_KINASE_DOM"/>
    <property type="match status" value="1"/>
</dbReference>
<organism evidence="23 24">
    <name type="scientific">Chenopodium quinoa</name>
    <name type="common">Quinoa</name>
    <dbReference type="NCBI Taxonomy" id="63459"/>
    <lineage>
        <taxon>Eukaryota</taxon>
        <taxon>Viridiplantae</taxon>
        <taxon>Streptophyta</taxon>
        <taxon>Embryophyta</taxon>
        <taxon>Tracheophyta</taxon>
        <taxon>Spermatophyta</taxon>
        <taxon>Magnoliopsida</taxon>
        <taxon>eudicotyledons</taxon>
        <taxon>Gunneridae</taxon>
        <taxon>Pentapetalae</taxon>
        <taxon>Caryophyllales</taxon>
        <taxon>Chenopodiaceae</taxon>
        <taxon>Chenopodioideae</taxon>
        <taxon>Atripliceae</taxon>
        <taxon>Chenopodium</taxon>
    </lineage>
</organism>
<comment type="caution">
    <text evidence="19">Lacks conserved residue(s) required for the propagation of feature annotation.</text>
</comment>
<comment type="catalytic activity">
    <reaction evidence="17">
        <text>L-threonyl-[protein] + ATP = O-phospho-L-threonyl-[protein] + ADP + H(+)</text>
        <dbReference type="Rhea" id="RHEA:46608"/>
        <dbReference type="Rhea" id="RHEA-COMP:11060"/>
        <dbReference type="Rhea" id="RHEA-COMP:11605"/>
        <dbReference type="ChEBI" id="CHEBI:15378"/>
        <dbReference type="ChEBI" id="CHEBI:30013"/>
        <dbReference type="ChEBI" id="CHEBI:30616"/>
        <dbReference type="ChEBI" id="CHEBI:61977"/>
        <dbReference type="ChEBI" id="CHEBI:456216"/>
    </reaction>
</comment>
<keyword evidence="13 20" id="KW-0472">Membrane</keyword>
<dbReference type="AlphaFoldDB" id="A0A803KMT5"/>
<dbReference type="PROSITE" id="PS01187">
    <property type="entry name" value="EGF_CA"/>
    <property type="match status" value="1"/>
</dbReference>
<dbReference type="PANTHER" id="PTHR27005:SF521">
    <property type="entry name" value="WALL-ASSOCIATED RECEPTOR KINASE-LIKE 6"/>
    <property type="match status" value="1"/>
</dbReference>
<sequence length="924" mass="101994">MSTQELSAIGYDNKSPKFNGNNYAWWKNRIQNVIMGIDYECWLVVKNGPNIILKTDVEGNQVPKKDSELVTADHKLLEKNAKAMSILQQAIAANTTKPGCQQKCGNLTIPYPFGIGSDCYLNGWFGIICNTSYNPPKPIPMIPLGSGRHTDILDITETQIIIRNTVVTQRCFDPQGNVSSEAEGSLDMWGSSFTVSTANKLTVIGCDEYALIAGSGKNFIYEKGGCIALCNSEGVTKGSCLGSGCCQTSVLNGWQGFIIKLFSLENRRSFTNQSTCSYAFFARNGSFVFGGASDMTNTSVVQDRILQQAPIVLDWNVELNTSYLGGYRCSCLPGYEGNPYLQSSCKDINECAAGLNNPCTTFCVNTPGSYRCLCPRGYSGDGLKSGIGCIKNLDKSSSSLMKITLGLGISLGTIILLLVGWWFSSVIKRRRIVKQKAVYFERNGGLLLKQQMATDESVVARLKIFTSDELDRATDQFNEDRIIGQGGQGTVYKGMLSEGKIVAIKKAKVVDESQLGGFINEVVISSQVNHRNIVKLLGCCLETEVPILVYEFIPNGTLHHHIHNPSEEFPITWRMRLQIASDSAGALSYLHSSSSVPILHRDIKSSNILLDDKYRGKLSDFGTSMSIPIDQTHVTTRVMGTFGYLDPEYFQSSQFTEKSDVYSFGVVLIELLTGQKAIRSILEEDRSLTSWFLSHMEDSRLLDIIDTQLIQEGSKEEFQSVADLAKRCLNFEGRYRPTMKEVLLEIEAVLALHLPQQETQNTASTLSRKGAAKRTQDGDDSCFASFESVNKLWNFVASGAPAGSEIALRNCPEKCGNVTILYPFGIGDGCFYNNKNSSIADSDTSIYSVKCSSNGIDPPRTYIYCNKEEFHTIATLAKRCLNVNGKRRPSMKELLLEIEAVLSLHLPQMNEPNTPTKRRSSICH</sequence>
<feature type="domain" description="Protein kinase" evidence="21">
    <location>
        <begin position="477"/>
        <end position="750"/>
    </location>
</feature>
<dbReference type="InterPro" id="IPR001881">
    <property type="entry name" value="EGF-like_Ca-bd_dom"/>
</dbReference>
<keyword evidence="10" id="KW-0418">Kinase</keyword>
<dbReference type="InterPro" id="IPR000719">
    <property type="entry name" value="Prot_kinase_dom"/>
</dbReference>
<dbReference type="GO" id="GO:0005524">
    <property type="term" value="F:ATP binding"/>
    <property type="evidence" value="ECO:0007669"/>
    <property type="project" value="UniProtKB-KW"/>
</dbReference>
<dbReference type="EnsemblPlants" id="AUR62000341-RA">
    <property type="protein sequence ID" value="AUR62000341-RA:cds"/>
    <property type="gene ID" value="AUR62000341"/>
</dbReference>
<comment type="subcellular location">
    <subcellularLocation>
        <location evidence="1">Membrane</location>
        <topology evidence="1">Single-pass type I membrane protein</topology>
    </subcellularLocation>
</comment>
<dbReference type="Gene3D" id="3.30.200.20">
    <property type="entry name" value="Phosphorylase Kinase, domain 1"/>
    <property type="match status" value="1"/>
</dbReference>
<evidence type="ECO:0000256" key="11">
    <source>
        <dbReference type="ARBA" id="ARBA00022840"/>
    </source>
</evidence>
<keyword evidence="4" id="KW-0597">Phosphoprotein</keyword>
<evidence type="ECO:0000256" key="13">
    <source>
        <dbReference type="ARBA" id="ARBA00023136"/>
    </source>
</evidence>
<reference evidence="23" key="2">
    <citation type="submission" date="2021-03" db="UniProtKB">
        <authorList>
            <consortium name="EnsemblPlants"/>
        </authorList>
    </citation>
    <scope>IDENTIFICATION</scope>
</reference>
<comment type="catalytic activity">
    <reaction evidence="16">
        <text>L-seryl-[protein] + ATP = O-phospho-L-seryl-[protein] + ADP + H(+)</text>
        <dbReference type="Rhea" id="RHEA:17989"/>
        <dbReference type="Rhea" id="RHEA-COMP:9863"/>
        <dbReference type="Rhea" id="RHEA-COMP:11604"/>
        <dbReference type="ChEBI" id="CHEBI:15378"/>
        <dbReference type="ChEBI" id="CHEBI:29999"/>
        <dbReference type="ChEBI" id="CHEBI:30616"/>
        <dbReference type="ChEBI" id="CHEBI:83421"/>
        <dbReference type="ChEBI" id="CHEBI:456216"/>
    </reaction>
</comment>
<dbReference type="Pfam" id="PF07645">
    <property type="entry name" value="EGF_CA"/>
    <property type="match status" value="1"/>
</dbReference>
<dbReference type="GO" id="GO:0005886">
    <property type="term" value="C:plasma membrane"/>
    <property type="evidence" value="ECO:0007669"/>
    <property type="project" value="TreeGrafter"/>
</dbReference>
<evidence type="ECO:0000256" key="7">
    <source>
        <dbReference type="ARBA" id="ARBA00022729"/>
    </source>
</evidence>
<keyword evidence="11" id="KW-0067">ATP-binding</keyword>
<dbReference type="InterPro" id="IPR011009">
    <property type="entry name" value="Kinase-like_dom_sf"/>
</dbReference>
<keyword evidence="5" id="KW-0808">Transferase</keyword>
<dbReference type="PANTHER" id="PTHR27005">
    <property type="entry name" value="WALL-ASSOCIATED RECEPTOR KINASE-LIKE 21"/>
    <property type="match status" value="1"/>
</dbReference>
<keyword evidence="6 20" id="KW-0812">Transmembrane</keyword>
<keyword evidence="15" id="KW-0325">Glycoprotein</keyword>
<evidence type="ECO:0000256" key="12">
    <source>
        <dbReference type="ARBA" id="ARBA00022989"/>
    </source>
</evidence>
<dbReference type="Gene3D" id="1.10.510.10">
    <property type="entry name" value="Transferase(Phosphotransferase) domain 1"/>
    <property type="match status" value="1"/>
</dbReference>
<dbReference type="GO" id="GO:0004674">
    <property type="term" value="F:protein serine/threonine kinase activity"/>
    <property type="evidence" value="ECO:0007669"/>
    <property type="project" value="UniProtKB-KW"/>
</dbReference>
<keyword evidence="2" id="KW-0723">Serine/threonine-protein kinase</keyword>
<evidence type="ECO:0000256" key="1">
    <source>
        <dbReference type="ARBA" id="ARBA00004479"/>
    </source>
</evidence>
<dbReference type="PROSITE" id="PS00108">
    <property type="entry name" value="PROTEIN_KINASE_ST"/>
    <property type="match status" value="1"/>
</dbReference>
<keyword evidence="7" id="KW-0732">Signal</keyword>
<evidence type="ECO:0000313" key="24">
    <source>
        <dbReference type="Proteomes" id="UP000596660"/>
    </source>
</evidence>
<dbReference type="FunFam" id="2.10.25.10:FF:000038">
    <property type="entry name" value="Fibrillin 2"/>
    <property type="match status" value="1"/>
</dbReference>
<dbReference type="PROSITE" id="PS50026">
    <property type="entry name" value="EGF_3"/>
    <property type="match status" value="1"/>
</dbReference>
<dbReference type="FunFam" id="1.10.510.10:FF:000084">
    <property type="entry name" value="Wall-associated receptor kinase 2"/>
    <property type="match status" value="1"/>
</dbReference>
<feature type="domain" description="EGF-like" evidence="22">
    <location>
        <begin position="347"/>
        <end position="381"/>
    </location>
</feature>
<dbReference type="Pfam" id="PF00069">
    <property type="entry name" value="Pkinase"/>
    <property type="match status" value="1"/>
</dbReference>
<dbReference type="InterPro" id="IPR025287">
    <property type="entry name" value="WAK_GUB"/>
</dbReference>
<evidence type="ECO:0000259" key="21">
    <source>
        <dbReference type="PROSITE" id="PS50011"/>
    </source>
</evidence>
<dbReference type="InterPro" id="IPR018097">
    <property type="entry name" value="EGF_Ca-bd_CS"/>
</dbReference>
<keyword evidence="9" id="KW-0547">Nucleotide-binding</keyword>
<dbReference type="Gene3D" id="2.10.25.10">
    <property type="entry name" value="Laminin"/>
    <property type="match status" value="2"/>
</dbReference>
<evidence type="ECO:0000256" key="4">
    <source>
        <dbReference type="ARBA" id="ARBA00022553"/>
    </source>
</evidence>
<dbReference type="OMA" id="IAVCANT"/>
<proteinExistence type="predicted"/>
<dbReference type="InterPro" id="IPR049883">
    <property type="entry name" value="NOTCH1_EGF-like"/>
</dbReference>
<dbReference type="InterPro" id="IPR000742">
    <property type="entry name" value="EGF"/>
</dbReference>
<keyword evidence="3 19" id="KW-0245">EGF-like domain</keyword>
<comment type="function">
    <text evidence="18">Serine/threonine-protein kinase that may function as a signaling receptor of extracellular matrix component. Binding to pectin may have significance in the control of cell expansion, morphogenesis and development.</text>
</comment>
<keyword evidence="24" id="KW-1185">Reference proteome</keyword>
<dbReference type="CDD" id="cd00054">
    <property type="entry name" value="EGF_CA"/>
    <property type="match status" value="1"/>
</dbReference>
<evidence type="ECO:0000256" key="6">
    <source>
        <dbReference type="ARBA" id="ARBA00022692"/>
    </source>
</evidence>
<reference evidence="23" key="1">
    <citation type="journal article" date="2017" name="Nature">
        <title>The genome of Chenopodium quinoa.</title>
        <authorList>
            <person name="Jarvis D.E."/>
            <person name="Ho Y.S."/>
            <person name="Lightfoot D.J."/>
            <person name="Schmoeckel S.M."/>
            <person name="Li B."/>
            <person name="Borm T.J.A."/>
            <person name="Ohyanagi H."/>
            <person name="Mineta K."/>
            <person name="Michell C.T."/>
            <person name="Saber N."/>
            <person name="Kharbatia N.M."/>
            <person name="Rupper R.R."/>
            <person name="Sharp A.R."/>
            <person name="Dally N."/>
            <person name="Boughton B.A."/>
            <person name="Woo Y.H."/>
            <person name="Gao G."/>
            <person name="Schijlen E.G.W.M."/>
            <person name="Guo X."/>
            <person name="Momin A.A."/>
            <person name="Negrao S."/>
            <person name="Al-Babili S."/>
            <person name="Gehring C."/>
            <person name="Roessner U."/>
            <person name="Jung C."/>
            <person name="Murphy K."/>
            <person name="Arold S.T."/>
            <person name="Gojobori T."/>
            <person name="van der Linden C.G."/>
            <person name="van Loo E.N."/>
            <person name="Jellen E.N."/>
            <person name="Maughan P.J."/>
            <person name="Tester M."/>
        </authorList>
    </citation>
    <scope>NUCLEOTIDE SEQUENCE [LARGE SCALE GENOMIC DNA]</scope>
    <source>
        <strain evidence="23">cv. PI 614886</strain>
    </source>
</reference>
<evidence type="ECO:0000256" key="19">
    <source>
        <dbReference type="PROSITE-ProRule" id="PRU00076"/>
    </source>
</evidence>
<protein>
    <submittedName>
        <fullName evidence="23">Uncharacterized protein</fullName>
    </submittedName>
</protein>
<dbReference type="GO" id="GO:0030247">
    <property type="term" value="F:polysaccharide binding"/>
    <property type="evidence" value="ECO:0007669"/>
    <property type="project" value="InterPro"/>
</dbReference>
<dbReference type="SUPFAM" id="SSF57196">
    <property type="entry name" value="EGF/Laminin"/>
    <property type="match status" value="1"/>
</dbReference>
<evidence type="ECO:0000256" key="15">
    <source>
        <dbReference type="ARBA" id="ARBA00023180"/>
    </source>
</evidence>
<dbReference type="PROSITE" id="PS00010">
    <property type="entry name" value="ASX_HYDROXYL"/>
    <property type="match status" value="1"/>
</dbReference>
<keyword evidence="14" id="KW-1015">Disulfide bond</keyword>
<evidence type="ECO:0000256" key="14">
    <source>
        <dbReference type="ARBA" id="ARBA00023157"/>
    </source>
</evidence>
<dbReference type="InterPro" id="IPR008271">
    <property type="entry name" value="Ser/Thr_kinase_AS"/>
</dbReference>
<evidence type="ECO:0000256" key="10">
    <source>
        <dbReference type="ARBA" id="ARBA00022777"/>
    </source>
</evidence>
<evidence type="ECO:0000256" key="18">
    <source>
        <dbReference type="ARBA" id="ARBA00058961"/>
    </source>
</evidence>
<name>A0A803KMT5_CHEQI</name>
<keyword evidence="8" id="KW-0677">Repeat</keyword>
<evidence type="ECO:0000256" key="5">
    <source>
        <dbReference type="ARBA" id="ARBA00022679"/>
    </source>
</evidence>
<dbReference type="Pfam" id="PF13947">
    <property type="entry name" value="GUB_WAK_bind"/>
    <property type="match status" value="1"/>
</dbReference>
<dbReference type="Gramene" id="AUR62000341-RA">
    <property type="protein sequence ID" value="AUR62000341-RA:cds"/>
    <property type="gene ID" value="AUR62000341"/>
</dbReference>
<dbReference type="Proteomes" id="UP000596660">
    <property type="component" value="Unplaced"/>
</dbReference>
<dbReference type="SMART" id="SM00179">
    <property type="entry name" value="EGF_CA"/>
    <property type="match status" value="2"/>
</dbReference>
<evidence type="ECO:0000256" key="20">
    <source>
        <dbReference type="SAM" id="Phobius"/>
    </source>
</evidence>
<evidence type="ECO:0000313" key="23">
    <source>
        <dbReference type="EnsemblPlants" id="AUR62000341-RA:cds"/>
    </source>
</evidence>
<dbReference type="SMART" id="SM00181">
    <property type="entry name" value="EGF"/>
    <property type="match status" value="2"/>
</dbReference>